<proteinExistence type="predicted"/>
<reference evidence="1" key="2">
    <citation type="submission" date="2020-11" db="EMBL/GenBank/DDBJ databases">
        <authorList>
            <person name="McCartney M.A."/>
            <person name="Auch B."/>
            <person name="Kono T."/>
            <person name="Mallez S."/>
            <person name="Becker A."/>
            <person name="Gohl D.M."/>
            <person name="Silverstein K.A.T."/>
            <person name="Koren S."/>
            <person name="Bechman K.B."/>
            <person name="Herman A."/>
            <person name="Abrahante J.E."/>
            <person name="Garbe J."/>
        </authorList>
    </citation>
    <scope>NUCLEOTIDE SEQUENCE</scope>
    <source>
        <strain evidence="1">Duluth1</strain>
        <tissue evidence="1">Whole animal</tissue>
    </source>
</reference>
<accession>A0A9D4RAG0</accession>
<comment type="caution">
    <text evidence="1">The sequence shown here is derived from an EMBL/GenBank/DDBJ whole genome shotgun (WGS) entry which is preliminary data.</text>
</comment>
<keyword evidence="2" id="KW-1185">Reference proteome</keyword>
<evidence type="ECO:0000313" key="2">
    <source>
        <dbReference type="Proteomes" id="UP000828390"/>
    </source>
</evidence>
<reference evidence="1" key="1">
    <citation type="journal article" date="2019" name="bioRxiv">
        <title>The Genome of the Zebra Mussel, Dreissena polymorpha: A Resource for Invasive Species Research.</title>
        <authorList>
            <person name="McCartney M.A."/>
            <person name="Auch B."/>
            <person name="Kono T."/>
            <person name="Mallez S."/>
            <person name="Zhang Y."/>
            <person name="Obille A."/>
            <person name="Becker A."/>
            <person name="Abrahante J.E."/>
            <person name="Garbe J."/>
            <person name="Badalamenti J.P."/>
            <person name="Herman A."/>
            <person name="Mangelson H."/>
            <person name="Liachko I."/>
            <person name="Sullivan S."/>
            <person name="Sone E.D."/>
            <person name="Koren S."/>
            <person name="Silverstein K.A.T."/>
            <person name="Beckman K.B."/>
            <person name="Gohl D.M."/>
        </authorList>
    </citation>
    <scope>NUCLEOTIDE SEQUENCE</scope>
    <source>
        <strain evidence="1">Duluth1</strain>
        <tissue evidence="1">Whole animal</tissue>
    </source>
</reference>
<dbReference type="EMBL" id="JAIWYP010000002">
    <property type="protein sequence ID" value="KAH3861136.1"/>
    <property type="molecule type" value="Genomic_DNA"/>
</dbReference>
<name>A0A9D4RAG0_DREPO</name>
<protein>
    <submittedName>
        <fullName evidence="1">Uncharacterized protein</fullName>
    </submittedName>
</protein>
<dbReference type="AlphaFoldDB" id="A0A9D4RAG0"/>
<dbReference type="Proteomes" id="UP000828390">
    <property type="component" value="Unassembled WGS sequence"/>
</dbReference>
<sequence length="71" mass="8319">MQFCEEPNFEFPKACESTSTEQCQIIRPRNALLPANIAVEFEIQASQTFALSVNRTKLKWRGSELQRYFIY</sequence>
<evidence type="ECO:0000313" key="1">
    <source>
        <dbReference type="EMBL" id="KAH3861136.1"/>
    </source>
</evidence>
<gene>
    <name evidence="1" type="ORF">DPMN_024064</name>
</gene>
<organism evidence="1 2">
    <name type="scientific">Dreissena polymorpha</name>
    <name type="common">Zebra mussel</name>
    <name type="synonym">Mytilus polymorpha</name>
    <dbReference type="NCBI Taxonomy" id="45954"/>
    <lineage>
        <taxon>Eukaryota</taxon>
        <taxon>Metazoa</taxon>
        <taxon>Spiralia</taxon>
        <taxon>Lophotrochozoa</taxon>
        <taxon>Mollusca</taxon>
        <taxon>Bivalvia</taxon>
        <taxon>Autobranchia</taxon>
        <taxon>Heteroconchia</taxon>
        <taxon>Euheterodonta</taxon>
        <taxon>Imparidentia</taxon>
        <taxon>Neoheterodontei</taxon>
        <taxon>Myida</taxon>
        <taxon>Dreissenoidea</taxon>
        <taxon>Dreissenidae</taxon>
        <taxon>Dreissena</taxon>
    </lineage>
</organism>